<dbReference type="PANTHER" id="PTHR13986">
    <property type="entry name" value="PROTEIN LYSINE HYDROXYLATION COMPLEX COMPONENT"/>
    <property type="match status" value="1"/>
</dbReference>
<dbReference type="Proteomes" id="UP000683360">
    <property type="component" value="Unassembled WGS sequence"/>
</dbReference>
<evidence type="ECO:0000259" key="3">
    <source>
        <dbReference type="Pfam" id="PF23557"/>
    </source>
</evidence>
<evidence type="ECO:0000256" key="1">
    <source>
        <dbReference type="ARBA" id="ARBA00022729"/>
    </source>
</evidence>
<sequence length="168" mass="19494">MEDADVKYSLRSLKYLFKVHSIIVVLSLLVTKTNSTSKDVSVTYDHMYTSGLNAYVGGKWFQCSAFLEKAIQERKSYKTVIVDCRLRCRSNSVLSDFFIPADLNTSVDALRLNFFENLVKESHCLKTCKTEKLGYQISENRVLLEVEEDFDNLKPYSYLQFCYYKVNL</sequence>
<dbReference type="PANTHER" id="PTHR13986:SF8">
    <property type="entry name" value="PROLYL 3-HYDROXYLASE 1-LIKE PROTEIN"/>
    <property type="match status" value="1"/>
</dbReference>
<dbReference type="Pfam" id="PF23557">
    <property type="entry name" value="TPR_leprecan"/>
    <property type="match status" value="1"/>
</dbReference>
<keyword evidence="4" id="KW-0560">Oxidoreductase</keyword>
<dbReference type="EMBL" id="CAJPWZ010001488">
    <property type="protein sequence ID" value="CAG2216644.1"/>
    <property type="molecule type" value="Genomic_DNA"/>
</dbReference>
<keyword evidence="5" id="KW-1185">Reference proteome</keyword>
<evidence type="ECO:0000256" key="2">
    <source>
        <dbReference type="ARBA" id="ARBA00023180"/>
    </source>
</evidence>
<organism evidence="4 5">
    <name type="scientific">Mytilus edulis</name>
    <name type="common">Blue mussel</name>
    <dbReference type="NCBI Taxonomy" id="6550"/>
    <lineage>
        <taxon>Eukaryota</taxon>
        <taxon>Metazoa</taxon>
        <taxon>Spiralia</taxon>
        <taxon>Lophotrochozoa</taxon>
        <taxon>Mollusca</taxon>
        <taxon>Bivalvia</taxon>
        <taxon>Autobranchia</taxon>
        <taxon>Pteriomorphia</taxon>
        <taxon>Mytilida</taxon>
        <taxon>Mytiloidea</taxon>
        <taxon>Mytilidae</taxon>
        <taxon>Mytilinae</taxon>
        <taxon>Mytilus</taxon>
    </lineage>
</organism>
<dbReference type="GO" id="GO:0005783">
    <property type="term" value="C:endoplasmic reticulum"/>
    <property type="evidence" value="ECO:0007669"/>
    <property type="project" value="TreeGrafter"/>
</dbReference>
<dbReference type="EC" id="1.14.11.7" evidence="4"/>
<evidence type="ECO:0000313" key="5">
    <source>
        <dbReference type="Proteomes" id="UP000683360"/>
    </source>
</evidence>
<proteinExistence type="predicted"/>
<dbReference type="InterPro" id="IPR056585">
    <property type="entry name" value="Leprecan_dom"/>
</dbReference>
<gene>
    <name evidence="4" type="ORF">MEDL_30326</name>
</gene>
<accession>A0A8S3S483</accession>
<name>A0A8S3S483_MYTED</name>
<dbReference type="GO" id="GO:0005518">
    <property type="term" value="F:collagen binding"/>
    <property type="evidence" value="ECO:0007669"/>
    <property type="project" value="TreeGrafter"/>
</dbReference>
<dbReference type="GO" id="GO:0030199">
    <property type="term" value="P:collagen fibril organization"/>
    <property type="evidence" value="ECO:0007669"/>
    <property type="project" value="TreeGrafter"/>
</dbReference>
<dbReference type="OrthoDB" id="8517835at2759"/>
<dbReference type="AlphaFoldDB" id="A0A8S3S483"/>
<comment type="caution">
    <text evidence="4">The sequence shown here is derived from an EMBL/GenBank/DDBJ whole genome shotgun (WGS) entry which is preliminary data.</text>
</comment>
<feature type="domain" description="Leprecan-like alpha-helical" evidence="3">
    <location>
        <begin position="44"/>
        <end position="167"/>
    </location>
</feature>
<reference evidence="4" key="1">
    <citation type="submission" date="2021-03" db="EMBL/GenBank/DDBJ databases">
        <authorList>
            <person name="Bekaert M."/>
        </authorList>
    </citation>
    <scope>NUCLEOTIDE SEQUENCE</scope>
</reference>
<protein>
    <submittedName>
        <fullName evidence="4">P3H1</fullName>
        <ecNumber evidence="4">1.14.11.7</ecNumber>
    </submittedName>
</protein>
<keyword evidence="2" id="KW-0325">Glycoprotein</keyword>
<keyword evidence="1" id="KW-0732">Signal</keyword>
<dbReference type="InterPro" id="IPR052284">
    <property type="entry name" value="Collagen_mod_leprecan"/>
</dbReference>
<dbReference type="GO" id="GO:0019797">
    <property type="term" value="F:procollagen-proline 3-dioxygenase activity"/>
    <property type="evidence" value="ECO:0007669"/>
    <property type="project" value="UniProtKB-EC"/>
</dbReference>
<evidence type="ECO:0000313" key="4">
    <source>
        <dbReference type="EMBL" id="CAG2216644.1"/>
    </source>
</evidence>